<name>A0A3M0B7V2_9AQUI</name>
<feature type="binding site" evidence="4">
    <location>
        <begin position="2"/>
        <end position="6"/>
    </location>
    <ligand>
        <name>ATP</name>
        <dbReference type="ChEBI" id="CHEBI:30616"/>
    </ligand>
</feature>
<comment type="similarity">
    <text evidence="1 5">Belongs to the 5-formyltetrahydrofolate cyclo-ligase family.</text>
</comment>
<keyword evidence="5" id="KW-0460">Magnesium</keyword>
<dbReference type="InterPro" id="IPR002698">
    <property type="entry name" value="FTHF_cligase"/>
</dbReference>
<keyword evidence="3 4" id="KW-0067">ATP-binding</keyword>
<feature type="binding site" evidence="4">
    <location>
        <position position="51"/>
    </location>
    <ligand>
        <name>substrate</name>
    </ligand>
</feature>
<organism evidence="6 7">
    <name type="scientific">Hydrogenothermus marinus</name>
    <dbReference type="NCBI Taxonomy" id="133270"/>
    <lineage>
        <taxon>Bacteria</taxon>
        <taxon>Pseudomonadati</taxon>
        <taxon>Aquificota</taxon>
        <taxon>Aquificia</taxon>
        <taxon>Aquificales</taxon>
        <taxon>Hydrogenothermaceae</taxon>
        <taxon>Hydrogenothermus</taxon>
    </lineage>
</organism>
<sequence>MKKSIREKILEKRNKHRYAEEDSKRIIDKLINLPQLKKADTIMLYYPHKNEVNILPLFYKLSDKTFLFPKTTSEDILPVKVDSLDNFSKGRFGILEPQGELFNPKDIDIVIVPAVAFDETGHRIGYGKGYYDRFLKKTDALKIGVAYDFQVLDKFPTEHHDIPVDLIVTPTKIIKIKEELRDV</sequence>
<evidence type="ECO:0000256" key="5">
    <source>
        <dbReference type="RuleBase" id="RU361279"/>
    </source>
</evidence>
<dbReference type="GO" id="GO:0009396">
    <property type="term" value="P:folic acid-containing compound biosynthetic process"/>
    <property type="evidence" value="ECO:0007669"/>
    <property type="project" value="TreeGrafter"/>
</dbReference>
<dbReference type="AlphaFoldDB" id="A0A3M0B7V2"/>
<comment type="cofactor">
    <cofactor evidence="5">
        <name>Mg(2+)</name>
        <dbReference type="ChEBI" id="CHEBI:18420"/>
    </cofactor>
</comment>
<dbReference type="NCBIfam" id="TIGR02727">
    <property type="entry name" value="MTHFS_bact"/>
    <property type="match status" value="1"/>
</dbReference>
<evidence type="ECO:0000256" key="1">
    <source>
        <dbReference type="ARBA" id="ARBA00010638"/>
    </source>
</evidence>
<evidence type="ECO:0000256" key="4">
    <source>
        <dbReference type="PIRSR" id="PIRSR006806-1"/>
    </source>
</evidence>
<evidence type="ECO:0000313" key="7">
    <source>
        <dbReference type="Proteomes" id="UP000280842"/>
    </source>
</evidence>
<dbReference type="EMBL" id="REFO01000013">
    <property type="protein sequence ID" value="RMA93197.1"/>
    <property type="molecule type" value="Genomic_DNA"/>
</dbReference>
<dbReference type="InterPro" id="IPR037171">
    <property type="entry name" value="NagB/RpiA_transferase-like"/>
</dbReference>
<dbReference type="GO" id="GO:0005524">
    <property type="term" value="F:ATP binding"/>
    <property type="evidence" value="ECO:0007669"/>
    <property type="project" value="UniProtKB-KW"/>
</dbReference>
<reference evidence="6 7" key="1">
    <citation type="submission" date="2018-10" db="EMBL/GenBank/DDBJ databases">
        <title>Genomic Encyclopedia of Archaeal and Bacterial Type Strains, Phase II (KMG-II): from individual species to whole genera.</title>
        <authorList>
            <person name="Goeker M."/>
        </authorList>
    </citation>
    <scope>NUCLEOTIDE SEQUENCE [LARGE SCALE GENOMIC DNA]</scope>
    <source>
        <strain evidence="6 7">VM1</strain>
    </source>
</reference>
<dbReference type="SUPFAM" id="SSF100950">
    <property type="entry name" value="NagB/RpiA/CoA transferase-like"/>
    <property type="match status" value="1"/>
</dbReference>
<dbReference type="GO" id="GO:0030272">
    <property type="term" value="F:5-formyltetrahydrofolate cyclo-ligase activity"/>
    <property type="evidence" value="ECO:0007669"/>
    <property type="project" value="UniProtKB-EC"/>
</dbReference>
<dbReference type="PANTHER" id="PTHR23407:SF1">
    <property type="entry name" value="5-FORMYLTETRAHYDROFOLATE CYCLO-LIGASE"/>
    <property type="match status" value="1"/>
</dbReference>
<evidence type="ECO:0000256" key="3">
    <source>
        <dbReference type="ARBA" id="ARBA00022840"/>
    </source>
</evidence>
<dbReference type="Gene3D" id="3.40.50.10420">
    <property type="entry name" value="NagB/RpiA/CoA transferase-like"/>
    <property type="match status" value="1"/>
</dbReference>
<dbReference type="Pfam" id="PF01812">
    <property type="entry name" value="5-FTHF_cyc-lig"/>
    <property type="match status" value="1"/>
</dbReference>
<evidence type="ECO:0000313" key="6">
    <source>
        <dbReference type="EMBL" id="RMA93197.1"/>
    </source>
</evidence>
<feature type="binding site" evidence="4">
    <location>
        <begin position="123"/>
        <end position="131"/>
    </location>
    <ligand>
        <name>ATP</name>
        <dbReference type="ChEBI" id="CHEBI:30616"/>
    </ligand>
</feature>
<keyword evidence="5" id="KW-0479">Metal-binding</keyword>
<dbReference type="RefSeq" id="WP_121923369.1">
    <property type="nucleotide sequence ID" value="NZ_REFO01000013.1"/>
</dbReference>
<accession>A0A3M0B7V2</accession>
<dbReference type="Proteomes" id="UP000280842">
    <property type="component" value="Unassembled WGS sequence"/>
</dbReference>
<dbReference type="InterPro" id="IPR024185">
    <property type="entry name" value="FTHF_cligase-like_sf"/>
</dbReference>
<dbReference type="PIRSF" id="PIRSF006806">
    <property type="entry name" value="FTHF_cligase"/>
    <property type="match status" value="1"/>
</dbReference>
<keyword evidence="7" id="KW-1185">Reference proteome</keyword>
<gene>
    <name evidence="6" type="ORF">CLV39_1253</name>
</gene>
<comment type="caution">
    <text evidence="6">The sequence shown here is derived from an EMBL/GenBank/DDBJ whole genome shotgun (WGS) entry which is preliminary data.</text>
</comment>
<comment type="catalytic activity">
    <reaction evidence="5">
        <text>(6S)-5-formyl-5,6,7,8-tetrahydrofolate + ATP = (6R)-5,10-methenyltetrahydrofolate + ADP + phosphate</text>
        <dbReference type="Rhea" id="RHEA:10488"/>
        <dbReference type="ChEBI" id="CHEBI:30616"/>
        <dbReference type="ChEBI" id="CHEBI:43474"/>
        <dbReference type="ChEBI" id="CHEBI:57455"/>
        <dbReference type="ChEBI" id="CHEBI:57457"/>
        <dbReference type="ChEBI" id="CHEBI:456216"/>
        <dbReference type="EC" id="6.3.3.2"/>
    </reaction>
</comment>
<dbReference type="EC" id="6.3.3.2" evidence="5"/>
<protein>
    <recommendedName>
        <fullName evidence="5">5-formyltetrahydrofolate cyclo-ligase</fullName>
        <ecNumber evidence="5">6.3.3.2</ecNumber>
    </recommendedName>
</protein>
<proteinExistence type="inferred from homology"/>
<evidence type="ECO:0000256" key="2">
    <source>
        <dbReference type="ARBA" id="ARBA00022741"/>
    </source>
</evidence>
<dbReference type="PANTHER" id="PTHR23407">
    <property type="entry name" value="ATPASE INHIBITOR/5-FORMYLTETRAHYDROFOLATE CYCLO-LIGASE"/>
    <property type="match status" value="1"/>
</dbReference>
<dbReference type="GO" id="GO:0035999">
    <property type="term" value="P:tetrahydrofolate interconversion"/>
    <property type="evidence" value="ECO:0007669"/>
    <property type="project" value="TreeGrafter"/>
</dbReference>
<keyword evidence="2 4" id="KW-0547">Nucleotide-binding</keyword>
<keyword evidence="6" id="KW-0436">Ligase</keyword>
<dbReference type="GO" id="GO:0046872">
    <property type="term" value="F:metal ion binding"/>
    <property type="evidence" value="ECO:0007669"/>
    <property type="project" value="UniProtKB-KW"/>
</dbReference>
<dbReference type="OrthoDB" id="9801938at2"/>